<evidence type="ECO:0000313" key="4">
    <source>
        <dbReference type="Proteomes" id="UP000238176"/>
    </source>
</evidence>
<feature type="chain" id="PRO_5015777675" description="Ricin-type beta-trefoil lectin protein" evidence="2">
    <location>
        <begin position="27"/>
        <end position="184"/>
    </location>
</feature>
<reference evidence="3 4" key="1">
    <citation type="submission" date="2018-03" db="EMBL/GenBank/DDBJ databases">
        <title>Genomic Encyclopedia of Type Strains, Phase III (KMG-III): the genomes of soil and plant-associated and newly described type strains.</title>
        <authorList>
            <person name="Whitman W."/>
        </authorList>
    </citation>
    <scope>NUCLEOTIDE SEQUENCE [LARGE SCALE GENOMIC DNA]</scope>
    <source>
        <strain evidence="3 4">CGMCC 4.7067</strain>
    </source>
</reference>
<keyword evidence="4" id="KW-1185">Reference proteome</keyword>
<gene>
    <name evidence="3" type="ORF">B0I28_104208</name>
</gene>
<proteinExistence type="predicted"/>
<evidence type="ECO:0008006" key="5">
    <source>
        <dbReference type="Google" id="ProtNLM"/>
    </source>
</evidence>
<dbReference type="Proteomes" id="UP000238176">
    <property type="component" value="Unassembled WGS sequence"/>
</dbReference>
<organism evidence="3 4">
    <name type="scientific">Glycomyces artemisiae</name>
    <dbReference type="NCBI Taxonomy" id="1076443"/>
    <lineage>
        <taxon>Bacteria</taxon>
        <taxon>Bacillati</taxon>
        <taxon>Actinomycetota</taxon>
        <taxon>Actinomycetes</taxon>
        <taxon>Glycomycetales</taxon>
        <taxon>Glycomycetaceae</taxon>
        <taxon>Glycomyces</taxon>
    </lineage>
</organism>
<dbReference type="AlphaFoldDB" id="A0A2T0UM95"/>
<evidence type="ECO:0000313" key="3">
    <source>
        <dbReference type="EMBL" id="PRY59052.1"/>
    </source>
</evidence>
<dbReference type="OrthoDB" id="5191185at2"/>
<dbReference type="RefSeq" id="WP_106364150.1">
    <property type="nucleotide sequence ID" value="NZ_PVTJ01000004.1"/>
</dbReference>
<comment type="caution">
    <text evidence="3">The sequence shown here is derived from an EMBL/GenBank/DDBJ whole genome shotgun (WGS) entry which is preliminary data.</text>
</comment>
<accession>A0A2T0UM95</accession>
<feature type="region of interest" description="Disordered" evidence="1">
    <location>
        <begin position="163"/>
        <end position="184"/>
    </location>
</feature>
<dbReference type="EMBL" id="PVTJ01000004">
    <property type="protein sequence ID" value="PRY59052.1"/>
    <property type="molecule type" value="Genomic_DNA"/>
</dbReference>
<keyword evidence="2" id="KW-0732">Signal</keyword>
<name>A0A2T0UM95_9ACTN</name>
<evidence type="ECO:0000256" key="1">
    <source>
        <dbReference type="SAM" id="MobiDB-lite"/>
    </source>
</evidence>
<feature type="signal peptide" evidence="2">
    <location>
        <begin position="1"/>
        <end position="26"/>
    </location>
</feature>
<sequence length="184" mass="18543">MRKVLTAAAVGAGAIAALGAASPVMAAASGVMAGPVSLVNVDASDAAHWQICGQNILTTSVDQNCDNRDHFGDDQGSGVQAGDVSAVNVDASDAAHWQICGQNVLTQSFGQVCDNRDHFGDNAGSGIQAGDVTLANADASSAAHWQICGQNVGVSPSLDQQCLNADHVSDNGDHPGKGADQGDY</sequence>
<protein>
    <recommendedName>
        <fullName evidence="5">Ricin-type beta-trefoil lectin protein</fullName>
    </recommendedName>
</protein>
<feature type="compositionally biased region" description="Basic and acidic residues" evidence="1">
    <location>
        <begin position="167"/>
        <end position="177"/>
    </location>
</feature>
<evidence type="ECO:0000256" key="2">
    <source>
        <dbReference type="SAM" id="SignalP"/>
    </source>
</evidence>